<evidence type="ECO:0000256" key="2">
    <source>
        <dbReference type="SAM" id="SignalP"/>
    </source>
</evidence>
<keyword evidence="1 2" id="KW-0732">Signal</keyword>
<proteinExistence type="predicted"/>
<dbReference type="PANTHER" id="PTHR30006:SF2">
    <property type="entry name" value="ABC TRANSPORTER SUBSTRATE-BINDING PROTEIN"/>
    <property type="match status" value="1"/>
</dbReference>
<reference evidence="3 4" key="1">
    <citation type="submission" date="2013-11" db="EMBL/GenBank/DDBJ databases">
        <title>The Genome Sequence of Phytophthora parasitica P1976.</title>
        <authorList>
            <consortium name="The Broad Institute Genomics Platform"/>
            <person name="Russ C."/>
            <person name="Tyler B."/>
            <person name="Panabieres F."/>
            <person name="Shan W."/>
            <person name="Tripathy S."/>
            <person name="Grunwald N."/>
            <person name="Machado M."/>
            <person name="Johnson C.S."/>
            <person name="Walker B."/>
            <person name="Young S."/>
            <person name="Zeng Q."/>
            <person name="Gargeya S."/>
            <person name="Fitzgerald M."/>
            <person name="Haas B."/>
            <person name="Abouelleil A."/>
            <person name="Allen A.W."/>
            <person name="Alvarado L."/>
            <person name="Arachchi H.M."/>
            <person name="Berlin A.M."/>
            <person name="Chapman S.B."/>
            <person name="Gainer-Dewar J."/>
            <person name="Goldberg J."/>
            <person name="Griggs A."/>
            <person name="Gujja S."/>
            <person name="Hansen M."/>
            <person name="Howarth C."/>
            <person name="Imamovic A."/>
            <person name="Ireland A."/>
            <person name="Larimer J."/>
            <person name="McCowan C."/>
            <person name="Murphy C."/>
            <person name="Pearson M."/>
            <person name="Poon T.W."/>
            <person name="Priest M."/>
            <person name="Roberts A."/>
            <person name="Saif S."/>
            <person name="Shea T."/>
            <person name="Sisk P."/>
            <person name="Sykes S."/>
            <person name="Wortman J."/>
            <person name="Nusbaum C."/>
            <person name="Birren B."/>
        </authorList>
    </citation>
    <scope>NUCLEOTIDE SEQUENCE [LARGE SCALE GENOMIC DNA]</scope>
    <source>
        <strain evidence="3 4">P1976</strain>
    </source>
</reference>
<evidence type="ECO:0008006" key="5">
    <source>
        <dbReference type="Google" id="ProtNLM"/>
    </source>
</evidence>
<dbReference type="Proteomes" id="UP000028582">
    <property type="component" value="Unassembled WGS sequence"/>
</dbReference>
<evidence type="ECO:0000313" key="3">
    <source>
        <dbReference type="EMBL" id="ETO66340.1"/>
    </source>
</evidence>
<accession>A0A080ZI79</accession>
<comment type="caution">
    <text evidence="3">The sequence shown here is derived from an EMBL/GenBank/DDBJ whole genome shotgun (WGS) entry which is preliminary data.</text>
</comment>
<organism evidence="3 4">
    <name type="scientific">Phytophthora nicotianae P1976</name>
    <dbReference type="NCBI Taxonomy" id="1317066"/>
    <lineage>
        <taxon>Eukaryota</taxon>
        <taxon>Sar</taxon>
        <taxon>Stramenopiles</taxon>
        <taxon>Oomycota</taxon>
        <taxon>Peronosporomycetes</taxon>
        <taxon>Peronosporales</taxon>
        <taxon>Peronosporaceae</taxon>
        <taxon>Phytophthora</taxon>
    </lineage>
</organism>
<protein>
    <recommendedName>
        <fullName evidence="5">PBP domain-containing protein</fullName>
    </recommendedName>
</protein>
<dbReference type="PANTHER" id="PTHR30006">
    <property type="entry name" value="THIAMINE-BINDING PERIPLASMIC PROTEIN-RELATED"/>
    <property type="match status" value="1"/>
</dbReference>
<dbReference type="SUPFAM" id="SSF53850">
    <property type="entry name" value="Periplasmic binding protein-like II"/>
    <property type="match status" value="1"/>
</dbReference>
<evidence type="ECO:0000313" key="4">
    <source>
        <dbReference type="Proteomes" id="UP000028582"/>
    </source>
</evidence>
<dbReference type="Gene3D" id="3.40.190.10">
    <property type="entry name" value="Periplasmic binding protein-like II"/>
    <property type="match status" value="2"/>
</dbReference>
<dbReference type="OrthoDB" id="164042at2759"/>
<name>A0A080ZI79_PHYNI</name>
<dbReference type="EMBL" id="ANJA01003038">
    <property type="protein sequence ID" value="ETO66340.1"/>
    <property type="molecule type" value="Genomic_DNA"/>
</dbReference>
<feature type="chain" id="PRO_5001753038" description="PBP domain-containing protein" evidence="2">
    <location>
        <begin position="21"/>
        <end position="183"/>
    </location>
</feature>
<dbReference type="AlphaFoldDB" id="A0A080ZI79"/>
<sequence length="183" mass="20266">MQFFALLVVAFILLNSNVVAYTKSGEETKTIDLHYADAIAEGGYLVLYHGGDTPTSQDNLRGAIEKRFPKVNFTVVVDYSNWGQRMGILSKARHPAAAKLFMNWIISEEAQTSLVTNSVRTDINTNNPWDTPEANMVNFSAFMEDRATVEQWKQTCALYLGEVQGKPSPVGLVFIPVSDSVGK</sequence>
<feature type="signal peptide" evidence="2">
    <location>
        <begin position="1"/>
        <end position="20"/>
    </location>
</feature>
<evidence type="ECO:0000256" key="1">
    <source>
        <dbReference type="ARBA" id="ARBA00022729"/>
    </source>
</evidence>
<gene>
    <name evidence="3" type="ORF">F444_16471</name>
</gene>